<evidence type="ECO:0000256" key="5">
    <source>
        <dbReference type="ARBA" id="ARBA00022737"/>
    </source>
</evidence>
<dbReference type="SMART" id="SM00409">
    <property type="entry name" value="IG"/>
    <property type="match status" value="3"/>
</dbReference>
<dbReference type="HOGENOM" id="CLU_021100_2_0_1"/>
<dbReference type="STRING" id="30611.ENSOGAP00000004592"/>
<dbReference type="PANTHER" id="PTHR11738:SF179">
    <property type="entry name" value="LEUKOCYTE IMMUNOGLOBULIN-LIKE RECEPTOR SUBFAMILY A MEMBER 5"/>
    <property type="match status" value="1"/>
</dbReference>
<reference evidence="13" key="2">
    <citation type="submission" date="2025-08" db="UniProtKB">
        <authorList>
            <consortium name="Ensembl"/>
        </authorList>
    </citation>
    <scope>IDENTIFICATION</scope>
</reference>
<evidence type="ECO:0000256" key="8">
    <source>
        <dbReference type="ARBA" id="ARBA00023157"/>
    </source>
</evidence>
<dbReference type="InterPro" id="IPR013151">
    <property type="entry name" value="Immunoglobulin_dom"/>
</dbReference>
<evidence type="ECO:0000256" key="1">
    <source>
        <dbReference type="ARBA" id="ARBA00004162"/>
    </source>
</evidence>
<keyword evidence="3" id="KW-0812">Transmembrane</keyword>
<dbReference type="InterPro" id="IPR003599">
    <property type="entry name" value="Ig_sub"/>
</dbReference>
<dbReference type="PANTHER" id="PTHR11738">
    <property type="entry name" value="MHC CLASS I NK CELL RECEPTOR"/>
    <property type="match status" value="1"/>
</dbReference>
<dbReference type="eggNOG" id="ENOG502RYEX">
    <property type="taxonomic scope" value="Eukaryota"/>
</dbReference>
<proteinExistence type="predicted"/>
<evidence type="ECO:0000256" key="4">
    <source>
        <dbReference type="ARBA" id="ARBA00022729"/>
    </source>
</evidence>
<accession>H0WRE1</accession>
<dbReference type="InterPro" id="IPR013783">
    <property type="entry name" value="Ig-like_fold"/>
</dbReference>
<dbReference type="Gene3D" id="2.60.40.10">
    <property type="entry name" value="Immunoglobulins"/>
    <property type="match status" value="3"/>
</dbReference>
<evidence type="ECO:0000256" key="2">
    <source>
        <dbReference type="ARBA" id="ARBA00022475"/>
    </source>
</evidence>
<name>H0WRE1_OTOGA</name>
<dbReference type="OMA" id="YSHSSEW"/>
<evidence type="ECO:0000256" key="7">
    <source>
        <dbReference type="ARBA" id="ARBA00023136"/>
    </source>
</evidence>
<evidence type="ECO:0000256" key="10">
    <source>
        <dbReference type="ARBA" id="ARBA00023319"/>
    </source>
</evidence>
<dbReference type="EMBL" id="AAQR03172970">
    <property type="status" value="NOT_ANNOTATED_CDS"/>
    <property type="molecule type" value="Genomic_DNA"/>
</dbReference>
<sequence length="325" mass="35455">MTPTLMALLCLGLGLSPKTHVHAGFYIPLTLSALPSPLVTSGGKVTLKCASWEKFDKFILTEEGDQNLSRTLDSQQTSYGQFQALFHVGPVTPSHRWTFRCYGSYRNVSREWVGPSDPVELLVSGVSRKPSLLTNHGTVLAIGQSLTLQCRSDVGYDRFTLFQDSGYVLTQRPGWQPQAGLSQADFPLGPVWSSHGGQYRCYGGYSHSSEWSAPSDPLEILITGELLDMPSLSVQPGPRVASGEDVTLLCQSPNTMDTFLLIKEGAVNPPLRLRSKPRAGQYQAEFSMNPVTSAHRGTYRCYGSPGRALYLVSLPSDPLELVVSG</sequence>
<organism evidence="13 14">
    <name type="scientific">Otolemur garnettii</name>
    <name type="common">Small-eared galago</name>
    <name type="synonym">Garnett's greater bushbaby</name>
    <dbReference type="NCBI Taxonomy" id="30611"/>
    <lineage>
        <taxon>Eukaryota</taxon>
        <taxon>Metazoa</taxon>
        <taxon>Chordata</taxon>
        <taxon>Craniata</taxon>
        <taxon>Vertebrata</taxon>
        <taxon>Euteleostomi</taxon>
        <taxon>Mammalia</taxon>
        <taxon>Eutheria</taxon>
        <taxon>Euarchontoglires</taxon>
        <taxon>Primates</taxon>
        <taxon>Strepsirrhini</taxon>
        <taxon>Lorisiformes</taxon>
        <taxon>Galagidae</taxon>
        <taxon>Otolemur</taxon>
    </lineage>
</organism>
<dbReference type="GO" id="GO:0005886">
    <property type="term" value="C:plasma membrane"/>
    <property type="evidence" value="ECO:0007669"/>
    <property type="project" value="UniProtKB-SubCell"/>
</dbReference>
<evidence type="ECO:0000256" key="6">
    <source>
        <dbReference type="ARBA" id="ARBA00022989"/>
    </source>
</evidence>
<evidence type="ECO:0000313" key="13">
    <source>
        <dbReference type="Ensembl" id="ENSOGAP00000004592.2"/>
    </source>
</evidence>
<feature type="domain" description="Immunoglobulin" evidence="12">
    <location>
        <begin position="235"/>
        <end position="324"/>
    </location>
</feature>
<dbReference type="Pfam" id="PF00047">
    <property type="entry name" value="ig"/>
    <property type="match status" value="2"/>
</dbReference>
<dbReference type="Proteomes" id="UP000005225">
    <property type="component" value="Unassembled WGS sequence"/>
</dbReference>
<keyword evidence="8" id="KW-1015">Disulfide bond</keyword>
<protein>
    <recommendedName>
        <fullName evidence="12">Immunoglobulin domain-containing protein</fullName>
    </recommendedName>
</protein>
<dbReference type="FunFam" id="2.60.40.10:FF:000049">
    <property type="entry name" value="Leukocyte immunoglobulin-like receptor subfamily B member 1"/>
    <property type="match status" value="3"/>
</dbReference>
<evidence type="ECO:0000256" key="3">
    <source>
        <dbReference type="ARBA" id="ARBA00022692"/>
    </source>
</evidence>
<feature type="chain" id="PRO_5003544558" description="Immunoglobulin domain-containing protein" evidence="11">
    <location>
        <begin position="24"/>
        <end position="325"/>
    </location>
</feature>
<keyword evidence="5" id="KW-0677">Repeat</keyword>
<keyword evidence="9" id="KW-0325">Glycoprotein</keyword>
<dbReference type="GO" id="GO:0032396">
    <property type="term" value="F:inhibitory MHC class I receptor activity"/>
    <property type="evidence" value="ECO:0007669"/>
    <property type="project" value="TreeGrafter"/>
</dbReference>
<keyword evidence="7" id="KW-0472">Membrane</keyword>
<evidence type="ECO:0000259" key="12">
    <source>
        <dbReference type="SMART" id="SM00409"/>
    </source>
</evidence>
<dbReference type="SUPFAM" id="SSF48726">
    <property type="entry name" value="Immunoglobulin"/>
    <property type="match status" value="3"/>
</dbReference>
<keyword evidence="6" id="KW-1133">Transmembrane helix</keyword>
<keyword evidence="2" id="KW-1003">Cell membrane</keyword>
<comment type="subcellular location">
    <subcellularLocation>
        <location evidence="1">Cell membrane</location>
        <topology evidence="1">Single-pass membrane protein</topology>
    </subcellularLocation>
</comment>
<dbReference type="InterPro" id="IPR050412">
    <property type="entry name" value="Ig-like_Receptors_ImmuneReg"/>
</dbReference>
<keyword evidence="4 11" id="KW-0732">Signal</keyword>
<dbReference type="GO" id="GO:0019221">
    <property type="term" value="P:cytokine-mediated signaling pathway"/>
    <property type="evidence" value="ECO:0007669"/>
    <property type="project" value="TreeGrafter"/>
</dbReference>
<feature type="domain" description="Immunoglobulin" evidence="12">
    <location>
        <begin position="135"/>
        <end position="223"/>
    </location>
</feature>
<dbReference type="AlphaFoldDB" id="H0WRE1"/>
<dbReference type="GO" id="GO:0002764">
    <property type="term" value="P:immune response-regulating signaling pathway"/>
    <property type="evidence" value="ECO:0007669"/>
    <property type="project" value="TreeGrafter"/>
</dbReference>
<dbReference type="InterPro" id="IPR036179">
    <property type="entry name" value="Ig-like_dom_sf"/>
</dbReference>
<feature type="domain" description="Immunoglobulin" evidence="12">
    <location>
        <begin position="34"/>
        <end position="124"/>
    </location>
</feature>
<evidence type="ECO:0000256" key="9">
    <source>
        <dbReference type="ARBA" id="ARBA00023180"/>
    </source>
</evidence>
<feature type="signal peptide" evidence="11">
    <location>
        <begin position="1"/>
        <end position="23"/>
    </location>
</feature>
<keyword evidence="14" id="KW-1185">Reference proteome</keyword>
<dbReference type="GeneTree" id="ENSGT01100000263478"/>
<keyword evidence="10" id="KW-0393">Immunoglobulin domain</keyword>
<dbReference type="Ensembl" id="ENSOGAT00000005135.2">
    <property type="protein sequence ID" value="ENSOGAP00000004592.2"/>
    <property type="gene ID" value="ENSOGAG00000005133.2"/>
</dbReference>
<evidence type="ECO:0000256" key="11">
    <source>
        <dbReference type="SAM" id="SignalP"/>
    </source>
</evidence>
<dbReference type="Pfam" id="PF13895">
    <property type="entry name" value="Ig_2"/>
    <property type="match status" value="1"/>
</dbReference>
<evidence type="ECO:0000313" key="14">
    <source>
        <dbReference type="Proteomes" id="UP000005225"/>
    </source>
</evidence>
<reference evidence="14" key="1">
    <citation type="submission" date="2011-03" db="EMBL/GenBank/DDBJ databases">
        <title>Version 3 of the genome sequence of Otolemur garnettii (Bushbaby).</title>
        <authorList>
            <consortium name="The Broad Institute Genome Sequencing Platform"/>
            <person name="Di Palma F."/>
            <person name="Johnson J."/>
            <person name="Lander E.S."/>
            <person name="Lindblad-Toh K."/>
            <person name="Jaffe D.B."/>
            <person name="Gnerre S."/>
            <person name="MacCallum I."/>
            <person name="Przybylski D."/>
            <person name="Ribeiro F.J."/>
            <person name="Burton J.N."/>
            <person name="Walker B.J."/>
            <person name="Sharpe T."/>
            <person name="Hall G."/>
        </authorList>
    </citation>
    <scope>NUCLEOTIDE SEQUENCE [LARGE SCALE GENOMIC DNA]</scope>
</reference>
<dbReference type="InParanoid" id="H0WRE1"/>
<reference evidence="13" key="3">
    <citation type="submission" date="2025-09" db="UniProtKB">
        <authorList>
            <consortium name="Ensembl"/>
        </authorList>
    </citation>
    <scope>IDENTIFICATION</scope>
</reference>